<evidence type="ECO:0000256" key="2">
    <source>
        <dbReference type="ARBA" id="ARBA00023015"/>
    </source>
</evidence>
<evidence type="ECO:0000256" key="3">
    <source>
        <dbReference type="ARBA" id="ARBA00023163"/>
    </source>
</evidence>
<dbReference type="GO" id="GO:0046983">
    <property type="term" value="F:protein dimerization activity"/>
    <property type="evidence" value="ECO:0007669"/>
    <property type="project" value="InterPro"/>
</dbReference>
<evidence type="ECO:0000256" key="4">
    <source>
        <dbReference type="ARBA" id="ARBA00023242"/>
    </source>
</evidence>
<evidence type="ECO:0000256" key="1">
    <source>
        <dbReference type="ARBA" id="ARBA00004123"/>
    </source>
</evidence>
<accession>A0AAP0ETC8</accession>
<dbReference type="Proteomes" id="UP001419268">
    <property type="component" value="Unassembled WGS sequence"/>
</dbReference>
<keyword evidence="6" id="KW-1185">Reference proteome</keyword>
<dbReference type="GO" id="GO:0005634">
    <property type="term" value="C:nucleus"/>
    <property type="evidence" value="ECO:0007669"/>
    <property type="project" value="UniProtKB-SubCell"/>
</dbReference>
<dbReference type="InterPro" id="IPR045239">
    <property type="entry name" value="bHLH95_bHLH"/>
</dbReference>
<dbReference type="InterPro" id="IPR036638">
    <property type="entry name" value="HLH_DNA-bd_sf"/>
</dbReference>
<evidence type="ECO:0000313" key="5">
    <source>
        <dbReference type="EMBL" id="KAK9094614.1"/>
    </source>
</evidence>
<dbReference type="GO" id="GO:0003700">
    <property type="term" value="F:DNA-binding transcription factor activity"/>
    <property type="evidence" value="ECO:0007669"/>
    <property type="project" value="InterPro"/>
</dbReference>
<dbReference type="PANTHER" id="PTHR45914">
    <property type="entry name" value="TRANSCRIPTION FACTOR HEC3-RELATED"/>
    <property type="match status" value="1"/>
</dbReference>
<protein>
    <submittedName>
        <fullName evidence="5">Uncharacterized protein</fullName>
    </submittedName>
</protein>
<dbReference type="AlphaFoldDB" id="A0AAP0ETC8"/>
<keyword evidence="4" id="KW-0539">Nucleus</keyword>
<dbReference type="SUPFAM" id="SSF47459">
    <property type="entry name" value="HLH, helix-loop-helix DNA-binding domain"/>
    <property type="match status" value="1"/>
</dbReference>
<comment type="subcellular location">
    <subcellularLocation>
        <location evidence="1">Nucleus</location>
    </subcellularLocation>
</comment>
<keyword evidence="2" id="KW-0805">Transcription regulation</keyword>
<organism evidence="5 6">
    <name type="scientific">Stephania cephalantha</name>
    <dbReference type="NCBI Taxonomy" id="152367"/>
    <lineage>
        <taxon>Eukaryota</taxon>
        <taxon>Viridiplantae</taxon>
        <taxon>Streptophyta</taxon>
        <taxon>Embryophyta</taxon>
        <taxon>Tracheophyta</taxon>
        <taxon>Spermatophyta</taxon>
        <taxon>Magnoliopsida</taxon>
        <taxon>Ranunculales</taxon>
        <taxon>Menispermaceae</taxon>
        <taxon>Menispermoideae</taxon>
        <taxon>Cissampelideae</taxon>
        <taxon>Stephania</taxon>
    </lineage>
</organism>
<proteinExistence type="predicted"/>
<name>A0AAP0ETC8_9MAGN</name>
<dbReference type="InterPro" id="IPR045843">
    <property type="entry name" value="IND-like"/>
</dbReference>
<sequence>MNWRQRSVAARQRRRRITEKTPGAGKLMNWWNKMNTVEMFHSAFKYIKFLQAQVGFLQFMASIDQLEKSNEEQKSTLLIFDLHPNPTKVEGRIWKRKPMGIKWKVISSLHILGDKWITAIGKAGQDSTSCLA</sequence>
<dbReference type="PANTHER" id="PTHR45914:SF24">
    <property type="entry name" value="BHLH DOMAIN-CONTAINING PROTEIN"/>
    <property type="match status" value="1"/>
</dbReference>
<keyword evidence="3" id="KW-0804">Transcription</keyword>
<dbReference type="CDD" id="cd11393">
    <property type="entry name" value="bHLH_AtbHLH_like"/>
    <property type="match status" value="1"/>
</dbReference>
<gene>
    <name evidence="5" type="ORF">Scep_026083</name>
</gene>
<comment type="caution">
    <text evidence="5">The sequence shown here is derived from an EMBL/GenBank/DDBJ whole genome shotgun (WGS) entry which is preliminary data.</text>
</comment>
<dbReference type="EMBL" id="JBBNAG010000011">
    <property type="protein sequence ID" value="KAK9094614.1"/>
    <property type="molecule type" value="Genomic_DNA"/>
</dbReference>
<reference evidence="5 6" key="1">
    <citation type="submission" date="2024-01" db="EMBL/GenBank/DDBJ databases">
        <title>Genome assemblies of Stephania.</title>
        <authorList>
            <person name="Yang L."/>
        </authorList>
    </citation>
    <scope>NUCLEOTIDE SEQUENCE [LARGE SCALE GENOMIC DNA]</scope>
    <source>
        <strain evidence="5">JXDWG</strain>
        <tissue evidence="5">Leaf</tissue>
    </source>
</reference>
<evidence type="ECO:0000313" key="6">
    <source>
        <dbReference type="Proteomes" id="UP001419268"/>
    </source>
</evidence>